<feature type="compositionally biased region" description="Acidic residues" evidence="1">
    <location>
        <begin position="1786"/>
        <end position="1798"/>
    </location>
</feature>
<evidence type="ECO:0000313" key="4">
    <source>
        <dbReference type="Proteomes" id="UP001141327"/>
    </source>
</evidence>
<feature type="region of interest" description="Disordered" evidence="1">
    <location>
        <begin position="1743"/>
        <end position="1802"/>
    </location>
</feature>
<feature type="region of interest" description="Disordered" evidence="1">
    <location>
        <begin position="1149"/>
        <end position="1175"/>
    </location>
</feature>
<evidence type="ECO:0000259" key="2">
    <source>
        <dbReference type="SMART" id="SM00256"/>
    </source>
</evidence>
<dbReference type="CDD" id="cd09917">
    <property type="entry name" value="F-box_SF"/>
    <property type="match status" value="1"/>
</dbReference>
<protein>
    <recommendedName>
        <fullName evidence="2">F-box domain-containing protein</fullName>
    </recommendedName>
</protein>
<dbReference type="InterPro" id="IPR036047">
    <property type="entry name" value="F-box-like_dom_sf"/>
</dbReference>
<dbReference type="Gene3D" id="1.20.1280.50">
    <property type="match status" value="1"/>
</dbReference>
<keyword evidence="4" id="KW-1185">Reference proteome</keyword>
<gene>
    <name evidence="3" type="ORF">PAPYR_4712</name>
</gene>
<feature type="compositionally biased region" description="Acidic residues" evidence="1">
    <location>
        <begin position="1767"/>
        <end position="1778"/>
    </location>
</feature>
<dbReference type="InterPro" id="IPR001810">
    <property type="entry name" value="F-box_dom"/>
</dbReference>
<accession>A0ABQ8URP7</accession>
<evidence type="ECO:0000313" key="3">
    <source>
        <dbReference type="EMBL" id="KAJ4459405.1"/>
    </source>
</evidence>
<dbReference type="SMART" id="SM00256">
    <property type="entry name" value="FBOX"/>
    <property type="match status" value="1"/>
</dbReference>
<dbReference type="Proteomes" id="UP001141327">
    <property type="component" value="Unassembled WGS sequence"/>
</dbReference>
<dbReference type="EMBL" id="JAPMOS010000020">
    <property type="protein sequence ID" value="KAJ4459405.1"/>
    <property type="molecule type" value="Genomic_DNA"/>
</dbReference>
<dbReference type="SUPFAM" id="SSF81383">
    <property type="entry name" value="F-box domain"/>
    <property type="match status" value="1"/>
</dbReference>
<organism evidence="3 4">
    <name type="scientific">Paratrimastix pyriformis</name>
    <dbReference type="NCBI Taxonomy" id="342808"/>
    <lineage>
        <taxon>Eukaryota</taxon>
        <taxon>Metamonada</taxon>
        <taxon>Preaxostyla</taxon>
        <taxon>Paratrimastigidae</taxon>
        <taxon>Paratrimastix</taxon>
    </lineage>
</organism>
<evidence type="ECO:0000256" key="1">
    <source>
        <dbReference type="SAM" id="MobiDB-lite"/>
    </source>
</evidence>
<reference evidence="3" key="1">
    <citation type="journal article" date="2022" name="bioRxiv">
        <title>Genomics of Preaxostyla Flagellates Illuminates Evolutionary Transitions and the Path Towards Mitochondrial Loss.</title>
        <authorList>
            <person name="Novak L.V.F."/>
            <person name="Treitli S.C."/>
            <person name="Pyrih J."/>
            <person name="Halakuc P."/>
            <person name="Pipaliya S.V."/>
            <person name="Vacek V."/>
            <person name="Brzon O."/>
            <person name="Soukal P."/>
            <person name="Eme L."/>
            <person name="Dacks J.B."/>
            <person name="Karnkowska A."/>
            <person name="Elias M."/>
            <person name="Hampl V."/>
        </authorList>
    </citation>
    <scope>NUCLEOTIDE SEQUENCE</scope>
    <source>
        <strain evidence="3">RCP-MX</strain>
    </source>
</reference>
<feature type="region of interest" description="Disordered" evidence="1">
    <location>
        <begin position="368"/>
        <end position="434"/>
    </location>
</feature>
<dbReference type="Pfam" id="PF12937">
    <property type="entry name" value="F-box-like"/>
    <property type="match status" value="1"/>
</dbReference>
<sequence>MSGAPHIALLLPETITVILSKLPYADVIRVSQVCRLWRDMARPHRMWLCAAAHRNLEAKVRTSSTEYFHLGATGHEHNHCQVFHPELDDLVVSNARATVSSYVFTVGNSAHLYSTGSIRAGQVLDCVQALRGYRQSVELCPSDPSRGEHTPSVATPSAWADPDEITVSNNRSLGLKAVDDAVASCEAEFAGFTDSCAASATPQAPDQPPLFGHPVDHNMIDHRVICELEKPEYAKRSAAWVWKQLHPHAAPGEEPPKGFDPAIAGSFTPDQIHQGLVEEALFEHDLPLPALAPRIRQLLTDPPVGPDGHVALAEPLTRAQYERLLPHFDVIRAIYPNDPPPVARLDPEVLAQAYGPRAARALLRKLHESPPTAAGSPGADPLAPFYTRPPKPAPVPAAAAGPAAAAAGEADDDTSSAASTFEEEEAATDDVTLPAFEPAAPTQGAIPLSLYGRLHWLAMRGSDYGQAHGAGSGLFRTFALMLRDPRMSEFGQHLVAMGAANTLYQAMTYHQDYKSDLTATVTATLLPPRTMISIIHNTVTAVTAVTAIMSITMSITMSIAIIIVTSRSSRITPHLPCPPFFWLEYATVVKQCVLFCYPLFWRRLIGCLDRWQRLKSLVAAKDRALKAAGHRYQALTVQQTRLLAPRGDDSSDSPLKEGELGPMYRVITNSVRSGILPLSDLLCLPPQPATPCDPTTTAPPTTAAEATLHLPLVERSAGGLATDDTPAPPNVPPPTDLPRFLLNALRDEQGENAVLPAQERSDAHMQVWADAELMDDELVERMHLVVLDALDCLQVLMGVATEPLPPQLAAQQREEQAEYAQQCGTFSPDEPWSLRGLPFPADSTRLLDLSLHLLQRRAHTALDAPAPAPAAAVAGLLPPEALAVLEEIVAAFPLPMVSALAIQTHRWMTDALWDLAEVEPDLARCATTAELLAHPRAPHRMWARMQQLFHATMGLSLAARRPSAAPPEFPVRYVEETREIRFPVSPILSRFHPSLAAMAFESLRNEQVSASGRNTRNCSLYELPPLWSSRLGQLTDRGAIEPAPRLPLEADGWQYALQGYQLTALTEGCPSVNEYDRGSPSPSVAFAKYARRMASEVYHRQFFISLPPTPTPPHQAMDFFTLESMIFDPFAASIRGFLRRHPAPLTLTLPMTTTTTTTPTTTTTTAPSASTPAPTPATAAALAESARGCGAPAGAALGAIFRDWLGGHGPVICPDPACPRVDFLDMARGPDQRQLAAALPLVEAVGRSLVAGFWATHTTIGLPGLGVDAPEDVAVDSRIAVSSMRQVGWLHRASLLHLAMRYASPEDARKEDRQPAFPPAPTAIRSAAVLAALQHPMAGENPDAVARDLATRFSRADLRAALADFLRPSVLGGEYMEEKHDSTRLLGPRANPDSWMYLPDLAWTPGCPLGTGCGCGSAEERPRTVPAQAWQDPCFIYRFPLCGALQAGAMTVALVATLPAHIKSELLSGPTNRAARLGGPIFPSVPVVPPAADGNVTPLSAAIRLCQAEPDGGSPTSAARLAITAQISGRLVDELARHMTRVLESQADSLRSGADAARELSALRRFLKADKVRKEAAKAREKAAREASKQRRIAEAKARKEQRDRERQKQQAAVAAMPVVMSSLFEAEEEEGPVAESVVPPEFAAMERQWLREKIPVLEARSKMLTRVTRHPPANQHLRQISNVFWSILGDLAKLTLPTLFELRRRHRIFLGQLHAGLPAASGFTDTDWHHLTMVMRALVATPGARHPDAPERSSRKTEAGPAEEKAQDDELEDGGEEAGERAGAEEEEEEEEEDEEVRLEREGKVEAEQRLKLQVYYYQRDWFNLGELARLYALAQAALRLPPAALSGETVRLVANPSALTVDLAPAEPADGAEETSKPNKDERRAIVPVAHLRMVPQLLCHYLRSVYTPRELDALTRLAEVTIQVGGLQEQNAALHLQIHTIRTQALAMKVASTSAGLEKLSEQLDDLMCCCGTPATIRGWHAVKNLLAVVRP</sequence>
<name>A0ABQ8URP7_9EUKA</name>
<feature type="compositionally biased region" description="Low complexity" evidence="1">
    <location>
        <begin position="396"/>
        <end position="408"/>
    </location>
</feature>
<comment type="caution">
    <text evidence="3">The sequence shown here is derived from an EMBL/GenBank/DDBJ whole genome shotgun (WGS) entry which is preliminary data.</text>
</comment>
<feature type="compositionally biased region" description="Basic and acidic residues" evidence="1">
    <location>
        <begin position="1746"/>
        <end position="1766"/>
    </location>
</feature>
<feature type="domain" description="F-box" evidence="2">
    <location>
        <begin position="11"/>
        <end position="50"/>
    </location>
</feature>
<feature type="region of interest" description="Disordered" evidence="1">
    <location>
        <begin position="1578"/>
        <end position="1612"/>
    </location>
</feature>
<feature type="compositionally biased region" description="Basic and acidic residues" evidence="1">
    <location>
        <begin position="1578"/>
        <end position="1609"/>
    </location>
</feature>
<proteinExistence type="predicted"/>